<dbReference type="GO" id="GO:0042645">
    <property type="term" value="C:mitochondrial nucleoid"/>
    <property type="evidence" value="ECO:0007669"/>
    <property type="project" value="Ensembl"/>
</dbReference>
<dbReference type="GeneTree" id="ENSGT00390000018531"/>
<accession>A0A670J0V4</accession>
<dbReference type="GO" id="GO:0042162">
    <property type="term" value="F:telomeric DNA binding"/>
    <property type="evidence" value="ECO:0007669"/>
    <property type="project" value="TreeGrafter"/>
</dbReference>
<dbReference type="GO" id="GO:2000773">
    <property type="term" value="P:negative regulation of cellular senescence"/>
    <property type="evidence" value="ECO:0007669"/>
    <property type="project" value="Ensembl"/>
</dbReference>
<dbReference type="GO" id="GO:1990572">
    <property type="term" value="C:TERT-RMRP complex"/>
    <property type="evidence" value="ECO:0007669"/>
    <property type="project" value="Ensembl"/>
</dbReference>
<evidence type="ECO:0000256" key="3">
    <source>
        <dbReference type="ARBA" id="ARBA00016182"/>
    </source>
</evidence>
<dbReference type="PANTHER" id="PTHR12066">
    <property type="entry name" value="TELOMERASE REVERSE TRANSCRIPTASE"/>
    <property type="match status" value="1"/>
</dbReference>
<dbReference type="GO" id="GO:0090399">
    <property type="term" value="P:replicative senescence"/>
    <property type="evidence" value="ECO:0007669"/>
    <property type="project" value="Ensembl"/>
</dbReference>
<comment type="function">
    <text evidence="15">Telomerase is a ribonucleoprotein enzyme essential for the replication of chromosome termini in most eukaryotes. It elongates telomeres. It is a reverse transcriptase that adds simple sequence repeats to chromosome ends by copying a template sequence within the RNA component of the enzyme.</text>
</comment>
<comment type="subcellular location">
    <subcellularLocation>
        <location evidence="15">Nucleus</location>
    </subcellularLocation>
    <subcellularLocation>
        <location evidence="15">Chromosome</location>
        <location evidence="15">Telomere</location>
    </subcellularLocation>
</comment>
<evidence type="ECO:0000256" key="16">
    <source>
        <dbReference type="SAM" id="MobiDB-lite"/>
    </source>
</evidence>
<dbReference type="InterPro" id="IPR043502">
    <property type="entry name" value="DNA/RNA_pol_sf"/>
</dbReference>
<dbReference type="GO" id="GO:0071456">
    <property type="term" value="P:cellular response to hypoxia"/>
    <property type="evidence" value="ECO:0007669"/>
    <property type="project" value="Ensembl"/>
</dbReference>
<name>A0A670J0V4_PODMU</name>
<dbReference type="FunFam" id="3.30.70.2630:FF:000001">
    <property type="entry name" value="Telomerase reverse transcriptase"/>
    <property type="match status" value="1"/>
</dbReference>
<reference evidence="18" key="2">
    <citation type="submission" date="2025-08" db="UniProtKB">
        <authorList>
            <consortium name="Ensembl"/>
        </authorList>
    </citation>
    <scope>IDENTIFICATION</scope>
</reference>
<dbReference type="GO" id="GO:0003968">
    <property type="term" value="F:RNA-directed RNA polymerase activity"/>
    <property type="evidence" value="ECO:0007669"/>
    <property type="project" value="Ensembl"/>
</dbReference>
<dbReference type="GO" id="GO:1904751">
    <property type="term" value="P:positive regulation of protein localization to nucleolus"/>
    <property type="evidence" value="ECO:0007669"/>
    <property type="project" value="Ensembl"/>
</dbReference>
<dbReference type="GO" id="GO:0007004">
    <property type="term" value="P:telomere maintenance via telomerase"/>
    <property type="evidence" value="ECO:0007669"/>
    <property type="project" value="Ensembl"/>
</dbReference>
<keyword evidence="8 15" id="KW-0460">Magnesium</keyword>
<dbReference type="PANTHER" id="PTHR12066:SF0">
    <property type="entry name" value="TELOMERASE REVERSE TRANSCRIPTASE"/>
    <property type="match status" value="1"/>
</dbReference>
<dbReference type="OMA" id="SYKAVQW"/>
<dbReference type="Pfam" id="PF12009">
    <property type="entry name" value="Telomerase_RBD"/>
    <property type="match status" value="1"/>
</dbReference>
<keyword evidence="12" id="KW-0687">Ribonucleoprotein</keyword>
<dbReference type="GO" id="GO:0005829">
    <property type="term" value="C:cytosol"/>
    <property type="evidence" value="ECO:0007669"/>
    <property type="project" value="Ensembl"/>
</dbReference>
<dbReference type="EC" id="2.7.7.49" evidence="2 15"/>
<organism evidence="18 19">
    <name type="scientific">Podarcis muralis</name>
    <name type="common">Wall lizard</name>
    <name type="synonym">Lacerta muralis</name>
    <dbReference type="NCBI Taxonomy" id="64176"/>
    <lineage>
        <taxon>Eukaryota</taxon>
        <taxon>Metazoa</taxon>
        <taxon>Chordata</taxon>
        <taxon>Craniata</taxon>
        <taxon>Vertebrata</taxon>
        <taxon>Euteleostomi</taxon>
        <taxon>Lepidosauria</taxon>
        <taxon>Squamata</taxon>
        <taxon>Bifurcata</taxon>
        <taxon>Unidentata</taxon>
        <taxon>Episquamata</taxon>
        <taxon>Laterata</taxon>
        <taxon>Lacertibaenia</taxon>
        <taxon>Lacertidae</taxon>
        <taxon>Podarcis</taxon>
    </lineage>
</organism>
<evidence type="ECO:0000256" key="8">
    <source>
        <dbReference type="ARBA" id="ARBA00022842"/>
    </source>
</evidence>
<dbReference type="GO" id="GO:2000648">
    <property type="term" value="P:positive regulation of stem cell proliferation"/>
    <property type="evidence" value="ECO:0007669"/>
    <property type="project" value="Ensembl"/>
</dbReference>
<evidence type="ECO:0000256" key="1">
    <source>
        <dbReference type="ARBA" id="ARBA00008001"/>
    </source>
</evidence>
<dbReference type="GO" id="GO:2001240">
    <property type="term" value="P:negative regulation of extrinsic apoptotic signaling pathway in absence of ligand"/>
    <property type="evidence" value="ECO:0007669"/>
    <property type="project" value="Ensembl"/>
</dbReference>
<dbReference type="GO" id="GO:0030422">
    <property type="term" value="P:siRNA processing"/>
    <property type="evidence" value="ECO:0007669"/>
    <property type="project" value="Ensembl"/>
</dbReference>
<dbReference type="GO" id="GO:0046326">
    <property type="term" value="P:positive regulation of D-glucose import"/>
    <property type="evidence" value="ECO:0007669"/>
    <property type="project" value="Ensembl"/>
</dbReference>
<comment type="catalytic activity">
    <reaction evidence="14 15">
        <text>DNA(n) + a 2'-deoxyribonucleoside 5'-triphosphate = DNA(n+1) + diphosphate</text>
        <dbReference type="Rhea" id="RHEA:22508"/>
        <dbReference type="Rhea" id="RHEA-COMP:17339"/>
        <dbReference type="Rhea" id="RHEA-COMP:17340"/>
        <dbReference type="ChEBI" id="CHEBI:33019"/>
        <dbReference type="ChEBI" id="CHEBI:61560"/>
        <dbReference type="ChEBI" id="CHEBI:173112"/>
        <dbReference type="EC" id="2.7.7.49"/>
    </reaction>
</comment>
<protein>
    <recommendedName>
        <fullName evidence="3 15">Telomerase reverse transcriptase</fullName>
        <ecNumber evidence="2 15">2.7.7.49</ecNumber>
    </recommendedName>
    <alternativeName>
        <fullName evidence="13 15">Telomerase catalytic subunit</fullName>
    </alternativeName>
</protein>
<keyword evidence="11 15" id="KW-0539">Nucleus</keyword>
<dbReference type="Pfam" id="PF21399">
    <property type="entry name" value="TERT_C"/>
    <property type="match status" value="1"/>
</dbReference>
<evidence type="ECO:0000256" key="11">
    <source>
        <dbReference type="ARBA" id="ARBA00023242"/>
    </source>
</evidence>
<dbReference type="GO" id="GO:0000333">
    <property type="term" value="C:telomerase catalytic core complex"/>
    <property type="evidence" value="ECO:0007669"/>
    <property type="project" value="Ensembl"/>
</dbReference>
<dbReference type="PRINTS" id="PR01365">
    <property type="entry name" value="TELOMERASERT"/>
</dbReference>
<dbReference type="GO" id="GO:0000781">
    <property type="term" value="C:chromosome, telomeric region"/>
    <property type="evidence" value="ECO:0007669"/>
    <property type="project" value="UniProtKB-SubCell"/>
</dbReference>
<dbReference type="GO" id="GO:0006606">
    <property type="term" value="P:protein import into nucleus"/>
    <property type="evidence" value="ECO:0007669"/>
    <property type="project" value="Ensembl"/>
</dbReference>
<feature type="region of interest" description="Disordered" evidence="16">
    <location>
        <begin position="1"/>
        <end position="24"/>
    </location>
</feature>
<feature type="domain" description="Reverse transcriptase" evidence="17">
    <location>
        <begin position="873"/>
        <end position="1209"/>
    </location>
</feature>
<evidence type="ECO:0000313" key="19">
    <source>
        <dbReference type="Proteomes" id="UP000472272"/>
    </source>
</evidence>
<keyword evidence="7 15" id="KW-0479">Metal-binding</keyword>
<keyword evidence="6 15" id="KW-0548">Nucleotidyltransferase</keyword>
<dbReference type="GO" id="GO:0016607">
    <property type="term" value="C:nuclear speck"/>
    <property type="evidence" value="ECO:0007669"/>
    <property type="project" value="Ensembl"/>
</dbReference>
<evidence type="ECO:0000256" key="6">
    <source>
        <dbReference type="ARBA" id="ARBA00022695"/>
    </source>
</evidence>
<proteinExistence type="inferred from homology"/>
<keyword evidence="10 15" id="KW-0695">RNA-directed DNA polymerase</keyword>
<dbReference type="Gene3D" id="3.30.70.2630">
    <property type="match status" value="1"/>
</dbReference>
<evidence type="ECO:0000256" key="4">
    <source>
        <dbReference type="ARBA" id="ARBA00022454"/>
    </source>
</evidence>
<dbReference type="PROSITE" id="PS50878">
    <property type="entry name" value="RT_POL"/>
    <property type="match status" value="1"/>
</dbReference>
<dbReference type="Gene3D" id="1.10.132.70">
    <property type="match status" value="1"/>
</dbReference>
<dbReference type="GO" id="GO:1902895">
    <property type="term" value="P:positive regulation of miRNA transcription"/>
    <property type="evidence" value="ECO:0007669"/>
    <property type="project" value="Ensembl"/>
</dbReference>
<keyword evidence="5 15" id="KW-0808">Transferase</keyword>
<feature type="compositionally biased region" description="Low complexity" evidence="16">
    <location>
        <begin position="81"/>
        <end position="96"/>
    </location>
</feature>
<keyword evidence="19" id="KW-1185">Reference proteome</keyword>
<keyword evidence="4 15" id="KW-0158">Chromosome</keyword>
<comment type="similarity">
    <text evidence="1 15">Belongs to the reverse transcriptase family. Telomerase subfamily.</text>
</comment>
<dbReference type="InterPro" id="IPR003545">
    <property type="entry name" value="Telomerase_RT"/>
</dbReference>
<dbReference type="GO" id="GO:0005730">
    <property type="term" value="C:nucleolus"/>
    <property type="evidence" value="ECO:0007669"/>
    <property type="project" value="Ensembl"/>
</dbReference>
<dbReference type="GO" id="GO:0003720">
    <property type="term" value="F:telomerase activity"/>
    <property type="evidence" value="ECO:0007669"/>
    <property type="project" value="Ensembl"/>
</dbReference>
<evidence type="ECO:0000256" key="12">
    <source>
        <dbReference type="ARBA" id="ARBA00023274"/>
    </source>
</evidence>
<dbReference type="GO" id="GO:0031647">
    <property type="term" value="P:regulation of protein stability"/>
    <property type="evidence" value="ECO:0007669"/>
    <property type="project" value="Ensembl"/>
</dbReference>
<feature type="region of interest" description="Disordered" evidence="16">
    <location>
        <begin position="326"/>
        <end position="346"/>
    </location>
</feature>
<dbReference type="GO" id="GO:0046872">
    <property type="term" value="F:metal ion binding"/>
    <property type="evidence" value="ECO:0007669"/>
    <property type="project" value="UniProtKB-KW"/>
</dbReference>
<evidence type="ECO:0000256" key="2">
    <source>
        <dbReference type="ARBA" id="ARBA00012493"/>
    </source>
</evidence>
<dbReference type="InterPro" id="IPR049139">
    <property type="entry name" value="TERT_C"/>
</dbReference>
<dbReference type="GO" id="GO:0005886">
    <property type="term" value="C:plasma membrane"/>
    <property type="evidence" value="ECO:0007669"/>
    <property type="project" value="Ensembl"/>
</dbReference>
<dbReference type="FunFam" id="1.10.357.90:FF:000001">
    <property type="entry name" value="Telomerase reverse transcriptase"/>
    <property type="match status" value="1"/>
</dbReference>
<evidence type="ECO:0000256" key="9">
    <source>
        <dbReference type="ARBA" id="ARBA00022895"/>
    </source>
</evidence>
<evidence type="ECO:0000256" key="10">
    <source>
        <dbReference type="ARBA" id="ARBA00022918"/>
    </source>
</evidence>
<evidence type="ECO:0000313" key="18">
    <source>
        <dbReference type="Ensembl" id="ENSPMRP00000017796.1"/>
    </source>
</evidence>
<dbReference type="GO" id="GO:0000049">
    <property type="term" value="F:tRNA binding"/>
    <property type="evidence" value="ECO:0007669"/>
    <property type="project" value="Ensembl"/>
</dbReference>
<dbReference type="Pfam" id="PF00078">
    <property type="entry name" value="RVT_1"/>
    <property type="match status" value="1"/>
</dbReference>
<evidence type="ECO:0000256" key="13">
    <source>
        <dbReference type="ARBA" id="ARBA00032044"/>
    </source>
</evidence>
<dbReference type="GO" id="GO:0001223">
    <property type="term" value="F:transcription coactivator binding"/>
    <property type="evidence" value="ECO:0007669"/>
    <property type="project" value="Ensembl"/>
</dbReference>
<dbReference type="Gene3D" id="1.10.357.90">
    <property type="match status" value="1"/>
</dbReference>
<sequence length="1414" mass="160439">MNKTKPVQKPGATKALSAYHKGEGGAAKLRRQSAKRFPVACLHFPIPQSRCFSNFPEDDGSCSPATAGDPRLRGGARRPRGAAPRAPPSSRSLMARPPRRCRAVRALLRSCYAELLPLEALVRRLQAAAPPGAPPQPLLQDGDPKGYRALVERCLVGRAAGARAPPPLLTFQQVSSQEDVVARVVQRICEKKKKNVLAFGYGPLNENNRHLPCMPNICSYQRNSTTESIRQSVLWEIVLSRVGDDVMMYILEHCSLFMLVPPSCCYQICGQPIYELALRSAKTSPEFFRQRYPRLAPSILSSYLRGRLRPCGKYLAKANGGRWNSRKQRWRRSQEAVGGDSQQPLKVQRAARLSSTANELVTRSSDYLKDQPSPKHCLCLTAPPRKRKWEDCYEISAKRKKTTQTDEGLGEETRNPVPTECKKQIILDGGGDTSRGCVRPISEEQVVFVKPVAERSELGAPTSDCTAPDNPEVFSCGPARSTESKTLCTKTKPCTSVPKVEPSISDYCSVKLVNASATDRGLRTSKPAQEFSDRISAPAVQIERRSLLYSCRQLKERLPKSFVLNRLKGYPADGLRLVEAIFLNSKIPKQPGESSLPGYNRKKKRLPKRYWQMRGVFQELLRNHTKCPYLTVLRNNCPIWELDKIGPGSCEQNICREGQSLPKTWQANATENCPRRISGVLGPFSGASCRSFEKAELHQKGTEMRAPQVSPSSDVTVFLKQHSSHWQVYTFVRGCLERVVPAGLWGSNHNKCRFYKNVKQFISLGKFSTFSLRELMWKMRVNDCAWLRLTKELRRFVPASEHRFREDLMSKFLYWLMNSFVAELLRSFFYITETMFQKNMLFYFRKAVWRKLQRVGIRSHLAKVQLRALSKEEIEILQQKKCVPLASKLRFIPKANGLRPVVNLNDVVGAEAFCRKSRDQKVQYFNKQLKNLFSVLSYESTKNPVLLGSSVFGKDDTYAIWKKFVLKVLESNSEMPRFYFVKADVTGAYDTIPHNKLIEVISHVLALERETRYNIRRYAVIMRTKNGLKRICYRRHVSVSSEFKPDMKQFLCHLQESTSLRNAVIVEQGVSLRENKSSLYEFFLQLIHHSILKIEKRYYAQRCGIPQGCILSTLLCNLCYGDMEDKLLRGVQRDGVLMRLTDDFLLATPHLTEAKAFLRTLAMGVPEYGFVINPGKTVVNFPVDKDIPGCSAFKQLPARTVIPWCGLLIDTQTLEVYCDYSSQQQYFKQSYACTSIRSSLSFNSSNKAGVSMRNKLLVVLQLKCHSLFLDLQINSLRTVCINIFKILLLQAYRFHACALLLPFNQQVRNNPSFFLAIISDTASCCFSLLKAKNADIPFSPAGGSAPLTYKAVQWLCYRAFSVKLGNHRVIYKCLLVPLQQCEIRLLWQIPEASVQLLKEVTEPSLYEDFKAILD</sequence>
<dbReference type="InterPro" id="IPR021891">
    <property type="entry name" value="Telomerase_RBD"/>
</dbReference>
<gene>
    <name evidence="18" type="primary">TERT</name>
</gene>
<evidence type="ECO:0000256" key="5">
    <source>
        <dbReference type="ARBA" id="ARBA00022679"/>
    </source>
</evidence>
<dbReference type="Proteomes" id="UP000472272">
    <property type="component" value="Chromosome 7"/>
</dbReference>
<reference evidence="18 19" key="1">
    <citation type="journal article" date="2019" name="Proc. Natl. Acad. Sci. U.S.A.">
        <title>Regulatory changes in pterin and carotenoid genes underlie balanced color polymorphisms in the wall lizard.</title>
        <authorList>
            <person name="Andrade P."/>
            <person name="Pinho C."/>
            <person name="Perez I de Lanuza G."/>
            <person name="Afonso S."/>
            <person name="Brejcha J."/>
            <person name="Rubin C.J."/>
            <person name="Wallerman O."/>
            <person name="Pereira P."/>
            <person name="Sabatino S.J."/>
            <person name="Bellati A."/>
            <person name="Pellitteri-Rosa D."/>
            <person name="Bosakova Z."/>
            <person name="Bunikis I."/>
            <person name="Carretero M.A."/>
            <person name="Feiner N."/>
            <person name="Marsik P."/>
            <person name="Pauperio F."/>
            <person name="Salvi D."/>
            <person name="Soler L."/>
            <person name="While G.M."/>
            <person name="Uller T."/>
            <person name="Font E."/>
            <person name="Andersson L."/>
            <person name="Carneiro M."/>
        </authorList>
    </citation>
    <scope>NUCLEOTIDE SEQUENCE</scope>
</reference>
<feature type="region of interest" description="Disordered" evidence="16">
    <location>
        <begin position="57"/>
        <end position="96"/>
    </location>
</feature>
<dbReference type="SUPFAM" id="SSF56672">
    <property type="entry name" value="DNA/RNA polymerases"/>
    <property type="match status" value="1"/>
</dbReference>
<evidence type="ECO:0000256" key="14">
    <source>
        <dbReference type="ARBA" id="ARBA00048173"/>
    </source>
</evidence>
<dbReference type="GO" id="GO:0098680">
    <property type="term" value="F:template-free RNA nucleotidyltransferase"/>
    <property type="evidence" value="ECO:0007669"/>
    <property type="project" value="Ensembl"/>
</dbReference>
<evidence type="ECO:0000256" key="15">
    <source>
        <dbReference type="RuleBase" id="RU365061"/>
    </source>
</evidence>
<dbReference type="CDD" id="cd01648">
    <property type="entry name" value="TERT"/>
    <property type="match status" value="1"/>
</dbReference>
<evidence type="ECO:0000259" key="17">
    <source>
        <dbReference type="PROSITE" id="PS50878"/>
    </source>
</evidence>
<dbReference type="GO" id="GO:0042803">
    <property type="term" value="F:protein homodimerization activity"/>
    <property type="evidence" value="ECO:0007669"/>
    <property type="project" value="Ensembl"/>
</dbReference>
<dbReference type="GO" id="GO:0016605">
    <property type="term" value="C:PML body"/>
    <property type="evidence" value="ECO:0007669"/>
    <property type="project" value="Ensembl"/>
</dbReference>
<dbReference type="SMART" id="SM00975">
    <property type="entry name" value="Telomerase_RBD"/>
    <property type="match status" value="1"/>
</dbReference>
<reference evidence="18" key="3">
    <citation type="submission" date="2025-09" db="UniProtKB">
        <authorList>
            <consortium name="Ensembl"/>
        </authorList>
    </citation>
    <scope>IDENTIFICATION</scope>
</reference>
<evidence type="ECO:0000256" key="7">
    <source>
        <dbReference type="ARBA" id="ARBA00022723"/>
    </source>
</evidence>
<dbReference type="Ensembl" id="ENSPMRT00000018944.1">
    <property type="protein sequence ID" value="ENSPMRP00000017796.1"/>
    <property type="gene ID" value="ENSPMRG00000011747.1"/>
</dbReference>
<dbReference type="GO" id="GO:0007005">
    <property type="term" value="P:mitochondrion organization"/>
    <property type="evidence" value="ECO:0007669"/>
    <property type="project" value="Ensembl"/>
</dbReference>
<dbReference type="GO" id="GO:0022616">
    <property type="term" value="P:DNA strand elongation"/>
    <property type="evidence" value="ECO:0007669"/>
    <property type="project" value="Ensembl"/>
</dbReference>
<dbReference type="InterPro" id="IPR000477">
    <property type="entry name" value="RT_dom"/>
</dbReference>
<dbReference type="GO" id="GO:0140745">
    <property type="term" value="P:siRNA transcription"/>
    <property type="evidence" value="ECO:0007669"/>
    <property type="project" value="Ensembl"/>
</dbReference>
<keyword evidence="9 15" id="KW-0779">Telomere</keyword>
<dbReference type="GO" id="GO:0070200">
    <property type="term" value="P:establishment of protein localization to telomere"/>
    <property type="evidence" value="ECO:0007669"/>
    <property type="project" value="Ensembl"/>
</dbReference>
<dbReference type="GO" id="GO:0070034">
    <property type="term" value="F:telomerase RNA binding"/>
    <property type="evidence" value="ECO:0007669"/>
    <property type="project" value="Ensembl"/>
</dbReference>
<dbReference type="GO" id="GO:0030177">
    <property type="term" value="P:positive regulation of Wnt signaling pathway"/>
    <property type="evidence" value="ECO:0007669"/>
    <property type="project" value="Ensembl"/>
</dbReference>
<dbReference type="GO" id="GO:0051087">
    <property type="term" value="F:protein-folding chaperone binding"/>
    <property type="evidence" value="ECO:0007669"/>
    <property type="project" value="Ensembl"/>
</dbReference>